<keyword evidence="12" id="KW-1185">Reference proteome</keyword>
<evidence type="ECO:0000256" key="1">
    <source>
        <dbReference type="ARBA" id="ARBA00005322"/>
    </source>
</evidence>
<evidence type="ECO:0000256" key="2">
    <source>
        <dbReference type="ARBA" id="ARBA00017823"/>
    </source>
</evidence>
<evidence type="ECO:0000259" key="10">
    <source>
        <dbReference type="Pfam" id="PF04316"/>
    </source>
</evidence>
<comment type="caution">
    <text evidence="11">The sequence shown here is derived from an EMBL/GenBank/DDBJ whole genome shotgun (WGS) entry which is preliminary data.</text>
</comment>
<dbReference type="InterPro" id="IPR031316">
    <property type="entry name" value="FlgM_C"/>
</dbReference>
<evidence type="ECO:0000256" key="9">
    <source>
        <dbReference type="SAM" id="MobiDB-lite"/>
    </source>
</evidence>
<evidence type="ECO:0000256" key="5">
    <source>
        <dbReference type="ARBA" id="ARBA00023015"/>
    </source>
</evidence>
<reference evidence="11 12" key="1">
    <citation type="journal article" date="2022" name="Int. J. Syst. Evol. Microbiol.">
        <title>Noviherbaspirillum aridicola sp. nov., isolated from an arid soil in Pakistan.</title>
        <authorList>
            <person name="Khan I.U."/>
            <person name="Saqib M."/>
            <person name="Amin A."/>
            <person name="Hussain F."/>
            <person name="Li L."/>
            <person name="Liu Y.H."/>
            <person name="Fang B.Z."/>
            <person name="Ahmed I."/>
            <person name="Li W.J."/>
        </authorList>
    </citation>
    <scope>NUCLEOTIDE SEQUENCE [LARGE SCALE GENOMIC DNA]</scope>
    <source>
        <strain evidence="11 12">NCCP-691</strain>
    </source>
</reference>
<dbReference type="EMBL" id="BPMK01000011">
    <property type="protein sequence ID" value="GIZ52661.1"/>
    <property type="molecule type" value="Genomic_DNA"/>
</dbReference>
<comment type="function">
    <text evidence="7">Responsible for the coupling of flagellin expression to flagellar assembly by preventing expression of the flagellin genes when a component of the middle class of proteins is defective. It negatively regulates flagellar genes by inhibiting the activity of FliA by directly binding to FliA.</text>
</comment>
<dbReference type="Pfam" id="PF04316">
    <property type="entry name" value="FlgM"/>
    <property type="match status" value="1"/>
</dbReference>
<evidence type="ECO:0000313" key="12">
    <source>
        <dbReference type="Proteomes" id="UP000887222"/>
    </source>
</evidence>
<keyword evidence="6" id="KW-0804">Transcription</keyword>
<evidence type="ECO:0000256" key="6">
    <source>
        <dbReference type="ARBA" id="ARBA00023163"/>
    </source>
</evidence>
<feature type="region of interest" description="Disordered" evidence="9">
    <location>
        <begin position="1"/>
        <end position="38"/>
    </location>
</feature>
<evidence type="ECO:0000256" key="8">
    <source>
        <dbReference type="ARBA" id="ARBA00030117"/>
    </source>
</evidence>
<protein>
    <recommendedName>
        <fullName evidence="2">Negative regulator of flagellin synthesis</fullName>
    </recommendedName>
    <alternativeName>
        <fullName evidence="8">Anti-sigma-28 factor</fullName>
    </alternativeName>
</protein>
<keyword evidence="3" id="KW-0678">Repressor</keyword>
<dbReference type="InterPro" id="IPR007412">
    <property type="entry name" value="FlgM"/>
</dbReference>
<evidence type="ECO:0000313" key="11">
    <source>
        <dbReference type="EMBL" id="GIZ52661.1"/>
    </source>
</evidence>
<dbReference type="InterPro" id="IPR035890">
    <property type="entry name" value="Anti-sigma-28_factor_FlgM_sf"/>
</dbReference>
<sequence length="100" mass="10157">MKIEDTLKKTAGLGVPSTPARGKGADKAAGVSQTAAETDSVKLSATAQSLAQASAGGVFDSQKVEEIKAAIANGTFRVDPEKVANGLLDTVSDLIKTRKG</sequence>
<name>A0ABQ4Q6J4_9BURK</name>
<evidence type="ECO:0000256" key="3">
    <source>
        <dbReference type="ARBA" id="ARBA00022491"/>
    </source>
</evidence>
<evidence type="ECO:0000256" key="7">
    <source>
        <dbReference type="ARBA" id="ARBA00024739"/>
    </source>
</evidence>
<organism evidence="11 12">
    <name type="scientific">Noviherbaspirillum aridicola</name>
    <dbReference type="NCBI Taxonomy" id="2849687"/>
    <lineage>
        <taxon>Bacteria</taxon>
        <taxon>Pseudomonadati</taxon>
        <taxon>Pseudomonadota</taxon>
        <taxon>Betaproteobacteria</taxon>
        <taxon>Burkholderiales</taxon>
        <taxon>Oxalobacteraceae</taxon>
        <taxon>Noviherbaspirillum</taxon>
    </lineage>
</organism>
<accession>A0ABQ4Q6J4</accession>
<comment type="similarity">
    <text evidence="1">Belongs to the FlgM family.</text>
</comment>
<gene>
    <name evidence="11" type="ORF">NCCP691_26750</name>
</gene>
<proteinExistence type="inferred from homology"/>
<keyword evidence="4" id="KW-1005">Bacterial flagellum biogenesis</keyword>
<dbReference type="RefSeq" id="WP_220809079.1">
    <property type="nucleotide sequence ID" value="NZ_BPMK01000011.1"/>
</dbReference>
<dbReference type="Proteomes" id="UP000887222">
    <property type="component" value="Unassembled WGS sequence"/>
</dbReference>
<evidence type="ECO:0000256" key="4">
    <source>
        <dbReference type="ARBA" id="ARBA00022795"/>
    </source>
</evidence>
<dbReference type="NCBIfam" id="TIGR03824">
    <property type="entry name" value="FlgM_jcvi"/>
    <property type="match status" value="1"/>
</dbReference>
<dbReference type="SUPFAM" id="SSF101498">
    <property type="entry name" value="Anti-sigma factor FlgM"/>
    <property type="match status" value="1"/>
</dbReference>
<keyword evidence="5" id="KW-0805">Transcription regulation</keyword>
<feature type="domain" description="Anti-sigma-28 factor FlgM C-terminal" evidence="10">
    <location>
        <begin position="39"/>
        <end position="89"/>
    </location>
</feature>